<keyword evidence="2" id="KW-1185">Reference proteome</keyword>
<dbReference type="RefSeq" id="WP_155304161.1">
    <property type="nucleotide sequence ID" value="NZ_AP021875.1"/>
</dbReference>
<organism evidence="1 2">
    <name type="scientific">Desulfosarcina widdelii</name>
    <dbReference type="NCBI Taxonomy" id="947919"/>
    <lineage>
        <taxon>Bacteria</taxon>
        <taxon>Pseudomonadati</taxon>
        <taxon>Thermodesulfobacteriota</taxon>
        <taxon>Desulfobacteria</taxon>
        <taxon>Desulfobacterales</taxon>
        <taxon>Desulfosarcinaceae</taxon>
        <taxon>Desulfosarcina</taxon>
    </lineage>
</organism>
<dbReference type="KEGG" id="dwd:DSCW_26360"/>
<sequence>MHFSLLLFALGYILKIASIVSRPFKRFIRKADVRVLIKTADGSRARSFVFNKGKVSSLAGNREDFDVALIFLDAATGFRVLTSKRKDASFNAAAEGKLKIAGMSFFAQWFEDATKLVLS</sequence>
<dbReference type="AlphaFoldDB" id="A0A5K7Z4T9"/>
<accession>A0A5K7Z4T9</accession>
<dbReference type="Proteomes" id="UP000427769">
    <property type="component" value="Chromosome"/>
</dbReference>
<evidence type="ECO:0000313" key="1">
    <source>
        <dbReference type="EMBL" id="BBO75219.1"/>
    </source>
</evidence>
<dbReference type="EMBL" id="AP021875">
    <property type="protein sequence ID" value="BBO75219.1"/>
    <property type="molecule type" value="Genomic_DNA"/>
</dbReference>
<protein>
    <recommendedName>
        <fullName evidence="3">SCP2 domain-containing protein</fullName>
    </recommendedName>
</protein>
<proteinExistence type="predicted"/>
<evidence type="ECO:0000313" key="2">
    <source>
        <dbReference type="Proteomes" id="UP000427769"/>
    </source>
</evidence>
<dbReference type="OrthoDB" id="5421878at2"/>
<name>A0A5K7Z4T9_9BACT</name>
<evidence type="ECO:0008006" key="3">
    <source>
        <dbReference type="Google" id="ProtNLM"/>
    </source>
</evidence>
<gene>
    <name evidence="1" type="ORF">DSCW_26360</name>
</gene>
<reference evidence="1 2" key="1">
    <citation type="submission" date="2019-11" db="EMBL/GenBank/DDBJ databases">
        <title>Comparative genomics of hydrocarbon-degrading Desulfosarcina strains.</title>
        <authorList>
            <person name="Watanabe M."/>
            <person name="Kojima H."/>
            <person name="Fukui M."/>
        </authorList>
    </citation>
    <scope>NUCLEOTIDE SEQUENCE [LARGE SCALE GENOMIC DNA]</scope>
    <source>
        <strain evidence="1 2">PP31</strain>
    </source>
</reference>